<dbReference type="InterPro" id="IPR003084">
    <property type="entry name" value="HDAC_I/II"/>
</dbReference>
<evidence type="ECO:0000313" key="13">
    <source>
        <dbReference type="Proteomes" id="UP000217199"/>
    </source>
</evidence>
<dbReference type="PANTHER" id="PTHR10625:SF2">
    <property type="entry name" value="HISTONE DEACETYLASE"/>
    <property type="match status" value="1"/>
</dbReference>
<keyword evidence="8" id="KW-0539">Nucleus</keyword>
<evidence type="ECO:0000256" key="8">
    <source>
        <dbReference type="ARBA" id="ARBA00023242"/>
    </source>
</evidence>
<dbReference type="InterPro" id="IPR000286">
    <property type="entry name" value="HDACs"/>
</dbReference>
<keyword evidence="6" id="KW-0805">Transcription regulation</keyword>
<dbReference type="EC" id="3.5.1.98" evidence="2"/>
<dbReference type="GO" id="GO:0141221">
    <property type="term" value="F:histone deacetylase activity, hydrolytic mechanism"/>
    <property type="evidence" value="ECO:0007669"/>
    <property type="project" value="UniProtKB-EC"/>
</dbReference>
<evidence type="ECO:0000256" key="4">
    <source>
        <dbReference type="ARBA" id="ARBA00022801"/>
    </source>
</evidence>
<evidence type="ECO:0000256" key="10">
    <source>
        <dbReference type="SAM" id="MobiDB-lite"/>
    </source>
</evidence>
<keyword evidence="13" id="KW-1185">Reference proteome</keyword>
<reference evidence="12 13" key="1">
    <citation type="journal article" date="2017" name="Mol. Ecol.">
        <title>Comparative and population genomic landscape of Phellinus noxius: A hypervariable fungus causing root rot in trees.</title>
        <authorList>
            <person name="Chung C.L."/>
            <person name="Lee T.J."/>
            <person name="Akiba M."/>
            <person name="Lee H.H."/>
            <person name="Kuo T.H."/>
            <person name="Liu D."/>
            <person name="Ke H.M."/>
            <person name="Yokoi T."/>
            <person name="Roa M.B."/>
            <person name="Lu M.J."/>
            <person name="Chang Y.Y."/>
            <person name="Ann P.J."/>
            <person name="Tsai J.N."/>
            <person name="Chen C.Y."/>
            <person name="Tzean S.S."/>
            <person name="Ota Y."/>
            <person name="Hattori T."/>
            <person name="Sahashi N."/>
            <person name="Liou R.F."/>
            <person name="Kikuchi T."/>
            <person name="Tsai I.J."/>
        </authorList>
    </citation>
    <scope>NUCLEOTIDE SEQUENCE [LARGE SCALE GENOMIC DNA]</scope>
    <source>
        <strain evidence="12 13">FFPRI411160</strain>
    </source>
</reference>
<evidence type="ECO:0000313" key="12">
    <source>
        <dbReference type="EMBL" id="PAV21459.1"/>
    </source>
</evidence>
<evidence type="ECO:0000256" key="1">
    <source>
        <dbReference type="ARBA" id="ARBA00004123"/>
    </source>
</evidence>
<evidence type="ECO:0000256" key="9">
    <source>
        <dbReference type="ARBA" id="ARBA00061569"/>
    </source>
</evidence>
<organism evidence="12 13">
    <name type="scientific">Pyrrhoderma noxium</name>
    <dbReference type="NCBI Taxonomy" id="2282107"/>
    <lineage>
        <taxon>Eukaryota</taxon>
        <taxon>Fungi</taxon>
        <taxon>Dikarya</taxon>
        <taxon>Basidiomycota</taxon>
        <taxon>Agaricomycotina</taxon>
        <taxon>Agaricomycetes</taxon>
        <taxon>Hymenochaetales</taxon>
        <taxon>Hymenochaetaceae</taxon>
        <taxon>Pyrrhoderma</taxon>
    </lineage>
</organism>
<dbReference type="PRINTS" id="PR01270">
    <property type="entry name" value="HDASUPER"/>
</dbReference>
<dbReference type="GO" id="GO:0031507">
    <property type="term" value="P:heterochromatin formation"/>
    <property type="evidence" value="ECO:0007669"/>
    <property type="project" value="TreeGrafter"/>
</dbReference>
<dbReference type="InterPro" id="IPR023801">
    <property type="entry name" value="His_deacetylse_dom"/>
</dbReference>
<feature type="domain" description="Histone deacetylase" evidence="11">
    <location>
        <begin position="25"/>
        <end position="314"/>
    </location>
</feature>
<dbReference type="GO" id="GO:0032221">
    <property type="term" value="C:Rpd3S complex"/>
    <property type="evidence" value="ECO:0007669"/>
    <property type="project" value="UniProtKB-ARBA"/>
</dbReference>
<dbReference type="InParanoid" id="A0A286UPJ6"/>
<comment type="similarity">
    <text evidence="9">Belongs to the histone deacetylase family. HD Type 1 subfamily.</text>
</comment>
<dbReference type="OrthoDB" id="1918432at2759"/>
<keyword evidence="7" id="KW-0804">Transcription</keyword>
<keyword evidence="3" id="KW-0678">Repressor</keyword>
<dbReference type="PANTHER" id="PTHR10625">
    <property type="entry name" value="HISTONE DEACETYLASE HDAC1-RELATED"/>
    <property type="match status" value="1"/>
</dbReference>
<keyword evidence="4" id="KW-0378">Hydrolase</keyword>
<dbReference type="Pfam" id="PF00850">
    <property type="entry name" value="Hist_deacetyl"/>
    <property type="match status" value="1"/>
</dbReference>
<dbReference type="PRINTS" id="PR01271">
    <property type="entry name" value="HISDACETLASE"/>
</dbReference>
<evidence type="ECO:0000259" key="11">
    <source>
        <dbReference type="Pfam" id="PF00850"/>
    </source>
</evidence>
<dbReference type="Gene3D" id="3.40.800.20">
    <property type="entry name" value="Histone deacetylase domain"/>
    <property type="match status" value="1"/>
</dbReference>
<evidence type="ECO:0000256" key="6">
    <source>
        <dbReference type="ARBA" id="ARBA00023015"/>
    </source>
</evidence>
<sequence length="571" mass="63545">MSSSKRRVSYYYDSDVGLFSYGLGHPMKPHRMRMTHDLVSAYGMLDKMHVLRPRRATPENITAFHTDEYIHFLSRVTPETAEELTYHGTRFLVGDDNPAFEGVFEFCTISAGGSIDAAHRIAGGAADIAINWAGGLHHAKKREASGFCYVNDIVLGILELLRTFQRVLYIDIDCHHGDGVEEAFYTTDRVLTCSFHKFGEYFPGTGHVDDHGRDKGLGYAVNVPLRDGLTDESFKSVFEPVIQRILDWFQPSAVVLQCGADSLSGDKLGCFNLTMEGHANCVKYLRKSGLPLILLGGGGYTIKNVSRTWAYETACALGIEDTIDRKLPWNSYFEWFGPRYRLEVAENNMDDLNPKDGYLDSIKEQVFKQMSALPFAPSVQMHEVPEESVAEHLGLPSMRATNTDHESEELDKNLGNHFRRVFSLRRPDVSSSDDDGPESPASDSDDDAQSSGSRSRSHLRNVSKRSLYPHQYVKRMSLLGTKPKTEDPGTTARRFFHSSAVWDPALRTVVVRDGGAFNGYYGNSGLNELGRFGGSNGIIQDQIPNGHDMDVDIDSELRDNGSQVDAISIGS</sequence>
<dbReference type="InterPro" id="IPR023696">
    <property type="entry name" value="Ureohydrolase_dom_sf"/>
</dbReference>
<dbReference type="Proteomes" id="UP000217199">
    <property type="component" value="Unassembled WGS sequence"/>
</dbReference>
<dbReference type="AlphaFoldDB" id="A0A286UPJ6"/>
<gene>
    <name evidence="12" type="ORF">PNOK_0408600</name>
</gene>
<proteinExistence type="inferred from homology"/>
<dbReference type="FunFam" id="3.40.800.20:FF:000001">
    <property type="entry name" value="Histone deacetylase"/>
    <property type="match status" value="1"/>
</dbReference>
<keyword evidence="5" id="KW-0156">Chromatin regulator</keyword>
<dbReference type="GO" id="GO:0070210">
    <property type="term" value="C:Rpd3L-Expanded complex"/>
    <property type="evidence" value="ECO:0007669"/>
    <property type="project" value="TreeGrafter"/>
</dbReference>
<feature type="region of interest" description="Disordered" evidence="10">
    <location>
        <begin position="425"/>
        <end position="466"/>
    </location>
</feature>
<dbReference type="STRING" id="2282107.A0A286UPJ6"/>
<dbReference type="EMBL" id="NBII01000003">
    <property type="protein sequence ID" value="PAV21459.1"/>
    <property type="molecule type" value="Genomic_DNA"/>
</dbReference>
<feature type="compositionally biased region" description="Acidic residues" evidence="10">
    <location>
        <begin position="431"/>
        <end position="448"/>
    </location>
</feature>
<protein>
    <recommendedName>
        <fullName evidence="2">histone deacetylase</fullName>
        <ecNumber evidence="2">3.5.1.98</ecNumber>
    </recommendedName>
</protein>
<dbReference type="SUPFAM" id="SSF52768">
    <property type="entry name" value="Arginase/deacetylase"/>
    <property type="match status" value="1"/>
</dbReference>
<evidence type="ECO:0000256" key="2">
    <source>
        <dbReference type="ARBA" id="ARBA00012111"/>
    </source>
</evidence>
<evidence type="ECO:0000256" key="3">
    <source>
        <dbReference type="ARBA" id="ARBA00022491"/>
    </source>
</evidence>
<evidence type="ECO:0000256" key="7">
    <source>
        <dbReference type="ARBA" id="ARBA00023163"/>
    </source>
</evidence>
<dbReference type="FunCoup" id="A0A286UPJ6">
    <property type="interactions" value="636"/>
</dbReference>
<evidence type="ECO:0000256" key="5">
    <source>
        <dbReference type="ARBA" id="ARBA00022853"/>
    </source>
</evidence>
<comment type="subcellular location">
    <subcellularLocation>
        <location evidence="1">Nucleus</location>
    </subcellularLocation>
</comment>
<accession>A0A286UPJ6</accession>
<comment type="caution">
    <text evidence="12">The sequence shown here is derived from an EMBL/GenBank/DDBJ whole genome shotgun (WGS) entry which is preliminary data.</text>
</comment>
<name>A0A286UPJ6_9AGAM</name>
<dbReference type="InterPro" id="IPR037138">
    <property type="entry name" value="His_deacetylse_dom_sf"/>
</dbReference>